<keyword evidence="3" id="KW-1185">Reference proteome</keyword>
<accession>A0ABP8GVU9</accession>
<dbReference type="InterPro" id="IPR039248">
    <property type="entry name" value="Ptase_RsbX"/>
</dbReference>
<dbReference type="Gene3D" id="3.60.40.10">
    <property type="entry name" value="PPM-type phosphatase domain"/>
    <property type="match status" value="1"/>
</dbReference>
<dbReference type="SUPFAM" id="SSF81606">
    <property type="entry name" value="PP2C-like"/>
    <property type="match status" value="1"/>
</dbReference>
<protein>
    <submittedName>
        <fullName evidence="2">Anti-sigma regulatory factor</fullName>
    </submittedName>
</protein>
<dbReference type="PANTHER" id="PTHR35801:SF1">
    <property type="entry name" value="PHOSPHOSERINE PHOSPHATASE RSBX"/>
    <property type="match status" value="1"/>
</dbReference>
<reference evidence="3" key="1">
    <citation type="journal article" date="2019" name="Int. J. Syst. Evol. Microbiol.">
        <title>The Global Catalogue of Microorganisms (GCM) 10K type strain sequencing project: providing services to taxonomists for standard genome sequencing and annotation.</title>
        <authorList>
            <consortium name="The Broad Institute Genomics Platform"/>
            <consortium name="The Broad Institute Genome Sequencing Center for Infectious Disease"/>
            <person name="Wu L."/>
            <person name="Ma J."/>
        </authorList>
    </citation>
    <scope>NUCLEOTIDE SEQUENCE [LARGE SCALE GENOMIC DNA]</scope>
    <source>
        <strain evidence="3">JCM 17666</strain>
    </source>
</reference>
<dbReference type="Gene3D" id="3.30.565.10">
    <property type="entry name" value="Histidine kinase-like ATPase, C-terminal domain"/>
    <property type="match status" value="1"/>
</dbReference>
<dbReference type="Pfam" id="PF13581">
    <property type="entry name" value="HATPase_c_2"/>
    <property type="match status" value="1"/>
</dbReference>
<organism evidence="2 3">
    <name type="scientific">Pigmentiphaga soli</name>
    <dbReference type="NCBI Taxonomy" id="1007095"/>
    <lineage>
        <taxon>Bacteria</taxon>
        <taxon>Pseudomonadati</taxon>
        <taxon>Pseudomonadota</taxon>
        <taxon>Betaproteobacteria</taxon>
        <taxon>Burkholderiales</taxon>
        <taxon>Alcaligenaceae</taxon>
        <taxon>Pigmentiphaga</taxon>
    </lineage>
</organism>
<dbReference type="PANTHER" id="PTHR35801">
    <property type="entry name" value="PHOSPHOSERINE PHOSPHATASE RSBX"/>
    <property type="match status" value="1"/>
</dbReference>
<sequence>MLSLGGSNRPGPFLLVPISDPSRVGEARRLAVELARRIGFDEADSGRAALVATELGTNLIKHARAGRLLLGLRDVAGAGALEIVALDDGPGMADAQRCLRDGFSSAGTSGTGLGAVRRQADDFDLHSALPQGTAVLARLFRGRARPSEWASLPLESGAVALAAPREQVCGDAWAMAFDGGGATAMTVDGLGHGAGAAEAARAALDAFAAGPAEPPARFIKRAHLALRPTRGAAVAVLRLDPDGGMVRFAGAGNVQARIVSGLGSKTLLPQSGTVGVQIREPDEQALAWPPHALVVLFTDGVVSRWELEDVGLLGRDSTLLAAWLAGRHRRGHDDATVVVLRRRKE</sequence>
<dbReference type="InterPro" id="IPR001932">
    <property type="entry name" value="PPM-type_phosphatase-like_dom"/>
</dbReference>
<dbReference type="Proteomes" id="UP001501671">
    <property type="component" value="Unassembled WGS sequence"/>
</dbReference>
<dbReference type="Pfam" id="PF07228">
    <property type="entry name" value="SpoIIE"/>
    <property type="match status" value="1"/>
</dbReference>
<dbReference type="EMBL" id="BAABFO010000007">
    <property type="protein sequence ID" value="GAA4330716.1"/>
    <property type="molecule type" value="Genomic_DNA"/>
</dbReference>
<evidence type="ECO:0000313" key="2">
    <source>
        <dbReference type="EMBL" id="GAA4330716.1"/>
    </source>
</evidence>
<name>A0ABP8GVU9_9BURK</name>
<dbReference type="InterPro" id="IPR003594">
    <property type="entry name" value="HATPase_dom"/>
</dbReference>
<dbReference type="CDD" id="cd16934">
    <property type="entry name" value="HATPase_RsbT-like"/>
    <property type="match status" value="1"/>
</dbReference>
<evidence type="ECO:0000259" key="1">
    <source>
        <dbReference type="SMART" id="SM00331"/>
    </source>
</evidence>
<dbReference type="SMART" id="SM00331">
    <property type="entry name" value="PP2C_SIG"/>
    <property type="match status" value="1"/>
</dbReference>
<comment type="caution">
    <text evidence="2">The sequence shown here is derived from an EMBL/GenBank/DDBJ whole genome shotgun (WGS) entry which is preliminary data.</text>
</comment>
<proteinExistence type="predicted"/>
<gene>
    <name evidence="2" type="ORF">GCM10023144_18640</name>
</gene>
<evidence type="ECO:0000313" key="3">
    <source>
        <dbReference type="Proteomes" id="UP001501671"/>
    </source>
</evidence>
<feature type="domain" description="PPM-type phosphatase" evidence="1">
    <location>
        <begin position="154"/>
        <end position="342"/>
    </location>
</feature>
<dbReference type="InterPro" id="IPR036890">
    <property type="entry name" value="HATPase_C_sf"/>
</dbReference>
<dbReference type="InterPro" id="IPR036457">
    <property type="entry name" value="PPM-type-like_dom_sf"/>
</dbReference>
<dbReference type="SUPFAM" id="SSF55874">
    <property type="entry name" value="ATPase domain of HSP90 chaperone/DNA topoisomerase II/histidine kinase"/>
    <property type="match status" value="1"/>
</dbReference>